<evidence type="ECO:0000313" key="1">
    <source>
        <dbReference type="EMBL" id="KAL0636959.1"/>
    </source>
</evidence>
<organism evidence="1 2">
    <name type="scientific">Discina gigas</name>
    <dbReference type="NCBI Taxonomy" id="1032678"/>
    <lineage>
        <taxon>Eukaryota</taxon>
        <taxon>Fungi</taxon>
        <taxon>Dikarya</taxon>
        <taxon>Ascomycota</taxon>
        <taxon>Pezizomycotina</taxon>
        <taxon>Pezizomycetes</taxon>
        <taxon>Pezizales</taxon>
        <taxon>Discinaceae</taxon>
        <taxon>Discina</taxon>
    </lineage>
</organism>
<accession>A0ABR3GM22</accession>
<keyword evidence="2" id="KW-1185">Reference proteome</keyword>
<reference evidence="1 2" key="1">
    <citation type="submission" date="2024-02" db="EMBL/GenBank/DDBJ databases">
        <title>Discinaceae phylogenomics.</title>
        <authorList>
            <person name="Dirks A.C."/>
            <person name="James T.Y."/>
        </authorList>
    </citation>
    <scope>NUCLEOTIDE SEQUENCE [LARGE SCALE GENOMIC DNA]</scope>
    <source>
        <strain evidence="1 2">ACD0624</strain>
    </source>
</reference>
<dbReference type="Proteomes" id="UP001447188">
    <property type="component" value="Unassembled WGS sequence"/>
</dbReference>
<dbReference type="EMBL" id="JBBBZM010000041">
    <property type="protein sequence ID" value="KAL0636959.1"/>
    <property type="molecule type" value="Genomic_DNA"/>
</dbReference>
<evidence type="ECO:0000313" key="2">
    <source>
        <dbReference type="Proteomes" id="UP001447188"/>
    </source>
</evidence>
<gene>
    <name evidence="1" type="ORF">Q9L58_004062</name>
</gene>
<proteinExistence type="predicted"/>
<protein>
    <submittedName>
        <fullName evidence="1">Uncharacterized protein</fullName>
    </submittedName>
</protein>
<sequence>MTVADDKVYLVTNVAYPGHFLTIAQSMQSNIIASTAAVNCWHLKHNTDKDEWPRHAPASNTYSLKMVAEDKGRVFIASSEFKLKLTAMDNASLTG</sequence>
<name>A0ABR3GM22_9PEZI</name>
<comment type="caution">
    <text evidence="1">The sequence shown here is derived from an EMBL/GenBank/DDBJ whole genome shotgun (WGS) entry which is preliminary data.</text>
</comment>